<feature type="compositionally biased region" description="Acidic residues" evidence="5">
    <location>
        <begin position="396"/>
        <end position="409"/>
    </location>
</feature>
<dbReference type="Pfam" id="PF03107">
    <property type="entry name" value="C1_2"/>
    <property type="match status" value="13"/>
</dbReference>
<sequence length="1338" mass="153091">MDSEPESQLVSLISQLIFLDDSDSGYSSDVMSLIFQIIALLNSVDLDSQPKPESELMSLTTRSIYLFNSMDLDSQPKPLRKLISFISQRFSLVNSIDSDLEPDQDQVFQFMPLIDQTLKLKPEPELMSLIHRIFSLVISMNSKSRKLISVCPQVKVKFEKGRFHVIDVISWSSNNKWHCLPSSWDMFRLTEEDATHFRCEGCNGENHKEYDKAPLEINHALHPKHPLQLVLLQHNSSTRKCYCCDEDLNKLFYYCLACDIAINLACVDKPTVLSIENPKNHEHTLTLFPRYISLTCDSCALTDSNCPFYICSPCGFAVHQNCISLPRVIKMSRHHHRISLTPSLGQGDWSCGVCRKKMDNDYGGYSCRKDGCWYAAHSKCATRNDVWDGIEIEGIPEEVDEENEEDESSEMTSGSSHQHRFRRYEDTGRDYDENKMCQACIMPIYFGNFYSCVGCDFIFHEECLGFPPEINYPLHPHLLTLEIGYNGVLSDENKCSACPWLCTAGFFYKCSRELCRFKLHVQCATISESLDHGSHEHPLELTSKPGEQRACHVCQESGNYSTNGTFNCNENCDFALCLKCATLPQKVRYTDDKHVLTLSYGEKTSTKTHWCEECERKIDQSVGFYMCDDNCCVALHIECLLGVDLYMMPGSSWFYYGEKVDVLLNNRHASRPICSSYSEPELKLISLLSQLTSLEDSDPEVILIPVITQIISLVSSMDLDSQPKSKSELMSLITQSISVFKSMDLDSQPEPLRKLISFLSEKSDSEKKPAQDSEFMTLPNQESELISLITQTTSLFNSMDLDSLPKPLSELMSFTTHKISRFNYMDLDSLPESLSELLSIISQNFSSTISRHLDKEFRILVNETMTLELELISLIHQVSSVVISMYSKSAKFISLCPQQEDKFRLTGEDPTHFLCQGCNGENHEEYDKAPVVIKHTLHPKHPLQLVLSRHYCRTRECYCCDKDLNKIFYYCSACDLAINLACVEKAPVLSIDHPKCHEHTLALFPIHTSLTCDLCGLADSSCPFYICSPCGFAVHQTCTSLPRIINISGHEHRITFTPSFDQREWSCGVCHKKIDNDYGGYSCTRKDCLFATHVKCATQRDVTEEEEEEENEVVEPFTVVSEGIIHHFSHQHHHLKLDENSGIDYDENKMCQACKIPIYFGNFYSCMECEFILHKVCAEFPRTIHHKFHPHWLNLVVENGGVRTEENKCSVCPWMCTAGLFYKCFKEQCRFKLHVQCATIQEPLVHESHAHPLFLTSNRKEQRTCHVCKESGHCSTNETFNCIQCDFAMCFRCVTLPQKVRYIDDEHELTLSYGEKISTKTHWCEECERKIDQSILYP</sequence>
<dbReference type="SMART" id="SM00109">
    <property type="entry name" value="C1"/>
    <property type="match status" value="5"/>
</dbReference>
<name>A0A8T2D086_9BRAS</name>
<dbReference type="PANTHER" id="PTHR32410">
    <property type="entry name" value="CYSTEINE/HISTIDINE-RICH C1 DOMAIN FAMILY PROTEIN"/>
    <property type="match status" value="1"/>
</dbReference>
<feature type="domain" description="Zinc finger PHD-type" evidence="7">
    <location>
        <begin position="1150"/>
        <end position="1213"/>
    </location>
</feature>
<dbReference type="EMBL" id="JAEFBK010000005">
    <property type="protein sequence ID" value="KAG7605019.1"/>
    <property type="molecule type" value="Genomic_DNA"/>
</dbReference>
<feature type="domain" description="Zinc finger PHD-type" evidence="7">
    <location>
        <begin position="295"/>
        <end position="355"/>
    </location>
</feature>
<keyword evidence="2" id="KW-0677">Repeat</keyword>
<evidence type="ECO:0000256" key="1">
    <source>
        <dbReference type="ARBA" id="ARBA00022723"/>
    </source>
</evidence>
<evidence type="ECO:0000256" key="2">
    <source>
        <dbReference type="ARBA" id="ARBA00022737"/>
    </source>
</evidence>
<protein>
    <submittedName>
        <fullName evidence="8">Zinc finger PHD-type</fullName>
    </submittedName>
</protein>
<keyword evidence="9" id="KW-1185">Reference proteome</keyword>
<feature type="domain" description="Zinc finger PHD-type" evidence="7">
    <location>
        <begin position="436"/>
        <end position="499"/>
    </location>
</feature>
<proteinExistence type="predicted"/>
<reference evidence="8 9" key="1">
    <citation type="submission" date="2020-12" db="EMBL/GenBank/DDBJ databases">
        <title>Concerted genomic and epigenomic changes stabilize Arabidopsis allopolyploids.</title>
        <authorList>
            <person name="Chen Z."/>
        </authorList>
    </citation>
    <scope>NUCLEOTIDE SEQUENCE [LARGE SCALE GENOMIC DNA]</scope>
    <source>
        <strain evidence="8">Allo738</strain>
        <tissue evidence="8">Leaf</tissue>
    </source>
</reference>
<feature type="domain" description="Phorbol-ester/DAG-type" evidence="6">
    <location>
        <begin position="334"/>
        <end position="386"/>
    </location>
</feature>
<dbReference type="Proteomes" id="UP000694240">
    <property type="component" value="Chromosome 5"/>
</dbReference>
<keyword evidence="1" id="KW-0479">Metal-binding</keyword>
<comment type="caution">
    <text evidence="8">The sequence shown here is derived from an EMBL/GenBank/DDBJ whole genome shotgun (WGS) entry which is preliminary data.</text>
</comment>
<evidence type="ECO:0000259" key="6">
    <source>
        <dbReference type="SMART" id="SM00109"/>
    </source>
</evidence>
<dbReference type="InterPro" id="IPR004146">
    <property type="entry name" value="DC1"/>
</dbReference>
<feature type="domain" description="Phorbol-ester/DAG-type" evidence="6">
    <location>
        <begin position="997"/>
        <end position="1044"/>
    </location>
</feature>
<evidence type="ECO:0000256" key="4">
    <source>
        <dbReference type="ARBA" id="ARBA00022833"/>
    </source>
</evidence>
<evidence type="ECO:0000313" key="8">
    <source>
        <dbReference type="EMBL" id="KAG7605019.1"/>
    </source>
</evidence>
<dbReference type="InterPro" id="IPR001965">
    <property type="entry name" value="Znf_PHD"/>
</dbReference>
<evidence type="ECO:0000256" key="3">
    <source>
        <dbReference type="ARBA" id="ARBA00022771"/>
    </source>
</evidence>
<keyword evidence="3" id="KW-0863">Zinc-finger</keyword>
<evidence type="ECO:0000259" key="7">
    <source>
        <dbReference type="SMART" id="SM00249"/>
    </source>
</evidence>
<keyword evidence="4" id="KW-0862">Zinc</keyword>
<feature type="domain" description="Zinc finger PHD-type" evidence="7">
    <location>
        <begin position="1264"/>
        <end position="1328"/>
    </location>
</feature>
<feature type="domain" description="Phorbol-ester/DAG-type" evidence="6">
    <location>
        <begin position="417"/>
        <end position="469"/>
    </location>
</feature>
<gene>
    <name evidence="8" type="ORF">ISN45_At05g040480</name>
</gene>
<evidence type="ECO:0000256" key="5">
    <source>
        <dbReference type="SAM" id="MobiDB-lite"/>
    </source>
</evidence>
<dbReference type="GO" id="GO:0008270">
    <property type="term" value="F:zinc ion binding"/>
    <property type="evidence" value="ECO:0007669"/>
    <property type="project" value="UniProtKB-KW"/>
</dbReference>
<dbReference type="SMART" id="SM00249">
    <property type="entry name" value="PHD"/>
    <property type="match status" value="5"/>
</dbReference>
<accession>A0A8T2D086</accession>
<evidence type="ECO:0000313" key="9">
    <source>
        <dbReference type="Proteomes" id="UP000694240"/>
    </source>
</evidence>
<dbReference type="InterPro" id="IPR053192">
    <property type="entry name" value="Vacuole_Formation_Reg"/>
</dbReference>
<feature type="domain" description="Zinc finger PHD-type" evidence="7">
    <location>
        <begin position="1011"/>
        <end position="1071"/>
    </location>
</feature>
<feature type="domain" description="Phorbol-ester/DAG-type" evidence="6">
    <location>
        <begin position="1130"/>
        <end position="1183"/>
    </location>
</feature>
<dbReference type="PANTHER" id="PTHR32410:SF153">
    <property type="entry name" value="CHP-RICH ZINC FINGER PROTEIN-LIKE-RELATED"/>
    <property type="match status" value="1"/>
</dbReference>
<dbReference type="InterPro" id="IPR002219">
    <property type="entry name" value="PKC_DAG/PE"/>
</dbReference>
<organism evidence="8 9">
    <name type="scientific">Arabidopsis thaliana x Arabidopsis arenosa</name>
    <dbReference type="NCBI Taxonomy" id="1240361"/>
    <lineage>
        <taxon>Eukaryota</taxon>
        <taxon>Viridiplantae</taxon>
        <taxon>Streptophyta</taxon>
        <taxon>Embryophyta</taxon>
        <taxon>Tracheophyta</taxon>
        <taxon>Spermatophyta</taxon>
        <taxon>Magnoliopsida</taxon>
        <taxon>eudicotyledons</taxon>
        <taxon>Gunneridae</taxon>
        <taxon>Pentapetalae</taxon>
        <taxon>rosids</taxon>
        <taxon>malvids</taxon>
        <taxon>Brassicales</taxon>
        <taxon>Brassicaceae</taxon>
        <taxon>Camelineae</taxon>
        <taxon>Arabidopsis</taxon>
    </lineage>
</organism>
<feature type="domain" description="Phorbol-ester/DAG-type" evidence="6">
    <location>
        <begin position="281"/>
        <end position="328"/>
    </location>
</feature>
<feature type="region of interest" description="Disordered" evidence="5">
    <location>
        <begin position="396"/>
        <end position="420"/>
    </location>
</feature>